<dbReference type="InterPro" id="IPR006224">
    <property type="entry name" value="PsdUridine_synth_RluA-like_CS"/>
</dbReference>
<dbReference type="Pfam" id="PF01479">
    <property type="entry name" value="S4"/>
    <property type="match status" value="1"/>
</dbReference>
<dbReference type="Proteomes" id="UP000789595">
    <property type="component" value="Unassembled WGS sequence"/>
</dbReference>
<dbReference type="SUPFAM" id="SSF55174">
    <property type="entry name" value="Alpha-L RNA-binding motif"/>
    <property type="match status" value="1"/>
</dbReference>
<dbReference type="SUPFAM" id="SSF55120">
    <property type="entry name" value="Pseudouridine synthase"/>
    <property type="match status" value="1"/>
</dbReference>
<feature type="active site" evidence="3">
    <location>
        <position position="189"/>
    </location>
</feature>
<dbReference type="InterPro" id="IPR002942">
    <property type="entry name" value="S4_RNA-bd"/>
</dbReference>
<dbReference type="NCBIfam" id="TIGR00005">
    <property type="entry name" value="rluA_subfam"/>
    <property type="match status" value="1"/>
</dbReference>
<keyword evidence="2 5" id="KW-0413">Isomerase</keyword>
<evidence type="ECO:0000259" key="8">
    <source>
        <dbReference type="SMART" id="SM00363"/>
    </source>
</evidence>
<evidence type="ECO:0000313" key="10">
    <source>
        <dbReference type="Proteomes" id="UP000789595"/>
    </source>
</evidence>
<keyword evidence="7" id="KW-0732">Signal</keyword>
<gene>
    <name evidence="9" type="ORF">PECAL_1P18960</name>
</gene>
<dbReference type="CDD" id="cd00165">
    <property type="entry name" value="S4"/>
    <property type="match status" value="1"/>
</dbReference>
<reference evidence="9" key="1">
    <citation type="submission" date="2021-11" db="EMBL/GenBank/DDBJ databases">
        <authorList>
            <consortium name="Genoscope - CEA"/>
            <person name="William W."/>
        </authorList>
    </citation>
    <scope>NUCLEOTIDE SEQUENCE</scope>
</reference>
<name>A0A8J2WXG5_9STRA</name>
<evidence type="ECO:0000256" key="7">
    <source>
        <dbReference type="SAM" id="SignalP"/>
    </source>
</evidence>
<sequence length="366" mass="39892">MHCAFLVVAVLRTTHAFIVSQPRVGSRAAASKTPSPRRRPLHLRSTNDETTTFELVATNGGRLDAVLAEAYPERSRSEWGDFVKLGYVTVNDTPCTKKAATVKERDAIVVELPASTLQGDERTCIAEDLPLDLLLEDDHLMVVNKEAGMVTHPAPGHRTGTLANAVAGYCAHDAEGMESGRPGIVHRLDRFTSGCVVVARDSEARRSLQKQFADRTVSKLYLAVVARPPPETESDADELVIDEPIGRHPIHRERMAVVEGGRRAVSRVRVLATDGRRCVVQVAIETGRTHQIRVHLAHVGAPVLGDIVYGDASANDRAAKAPLSVTRPLLHAWRLGFDHPVSRKRVEVVAPPPPDLARAVRQVSGR</sequence>
<dbReference type="PROSITE" id="PS01129">
    <property type="entry name" value="PSI_RLU"/>
    <property type="match status" value="1"/>
</dbReference>
<evidence type="ECO:0000256" key="2">
    <source>
        <dbReference type="ARBA" id="ARBA00023235"/>
    </source>
</evidence>
<accession>A0A8J2WXG5</accession>
<feature type="chain" id="PRO_5035294267" description="Pseudouridine synthase" evidence="7">
    <location>
        <begin position="17"/>
        <end position="366"/>
    </location>
</feature>
<dbReference type="InterPro" id="IPR006225">
    <property type="entry name" value="PsdUridine_synth_RluC/D"/>
</dbReference>
<dbReference type="Gene3D" id="3.30.2350.10">
    <property type="entry name" value="Pseudouridine synthase"/>
    <property type="match status" value="1"/>
</dbReference>
<dbReference type="OrthoDB" id="418349at2759"/>
<keyword evidence="10" id="KW-1185">Reference proteome</keyword>
<evidence type="ECO:0000256" key="1">
    <source>
        <dbReference type="ARBA" id="ARBA00010876"/>
    </source>
</evidence>
<evidence type="ECO:0000256" key="6">
    <source>
        <dbReference type="SAM" id="MobiDB-lite"/>
    </source>
</evidence>
<comment type="catalytic activity">
    <reaction evidence="5">
        <text>a uridine in RNA = a pseudouridine in RNA</text>
        <dbReference type="Rhea" id="RHEA:48348"/>
        <dbReference type="Rhea" id="RHEA-COMP:12068"/>
        <dbReference type="Rhea" id="RHEA-COMP:12069"/>
        <dbReference type="ChEBI" id="CHEBI:65314"/>
        <dbReference type="ChEBI" id="CHEBI:65315"/>
    </reaction>
</comment>
<dbReference type="CDD" id="cd02869">
    <property type="entry name" value="PseudoU_synth_RluA_like"/>
    <property type="match status" value="1"/>
</dbReference>
<comment type="function">
    <text evidence="5">Responsible for synthesis of pseudouridine from uracil.</text>
</comment>
<dbReference type="AlphaFoldDB" id="A0A8J2WXG5"/>
<comment type="caution">
    <text evidence="9">The sequence shown here is derived from an EMBL/GenBank/DDBJ whole genome shotgun (WGS) entry which is preliminary data.</text>
</comment>
<dbReference type="InterPro" id="IPR006145">
    <property type="entry name" value="PsdUridine_synth_RsuA/RluA"/>
</dbReference>
<evidence type="ECO:0000256" key="3">
    <source>
        <dbReference type="PIRSR" id="PIRSR606225-1"/>
    </source>
</evidence>
<dbReference type="InterPro" id="IPR036986">
    <property type="entry name" value="S4_RNA-bd_sf"/>
</dbReference>
<feature type="domain" description="RNA-binding S4" evidence="8">
    <location>
        <begin position="61"/>
        <end position="130"/>
    </location>
</feature>
<dbReference type="EMBL" id="CAKKNE010000001">
    <property type="protein sequence ID" value="CAH0365456.1"/>
    <property type="molecule type" value="Genomic_DNA"/>
</dbReference>
<evidence type="ECO:0000256" key="4">
    <source>
        <dbReference type="PROSITE-ProRule" id="PRU00182"/>
    </source>
</evidence>
<dbReference type="SMART" id="SM00363">
    <property type="entry name" value="S4"/>
    <property type="match status" value="1"/>
</dbReference>
<comment type="similarity">
    <text evidence="1 5">Belongs to the pseudouridine synthase RluA family.</text>
</comment>
<dbReference type="GO" id="GO:0000455">
    <property type="term" value="P:enzyme-directed rRNA pseudouridine synthesis"/>
    <property type="evidence" value="ECO:0007669"/>
    <property type="project" value="TreeGrafter"/>
</dbReference>
<dbReference type="PROSITE" id="PS50889">
    <property type="entry name" value="S4"/>
    <property type="match status" value="1"/>
</dbReference>
<dbReference type="PANTHER" id="PTHR21600:SF44">
    <property type="entry name" value="RIBOSOMAL LARGE SUBUNIT PSEUDOURIDINE SYNTHASE D"/>
    <property type="match status" value="1"/>
</dbReference>
<evidence type="ECO:0000256" key="5">
    <source>
        <dbReference type="RuleBase" id="RU362028"/>
    </source>
</evidence>
<dbReference type="Gene3D" id="3.10.290.10">
    <property type="entry name" value="RNA-binding S4 domain"/>
    <property type="match status" value="1"/>
</dbReference>
<dbReference type="EC" id="5.4.99.-" evidence="5"/>
<dbReference type="GO" id="GO:0003723">
    <property type="term" value="F:RNA binding"/>
    <property type="evidence" value="ECO:0007669"/>
    <property type="project" value="UniProtKB-KW"/>
</dbReference>
<proteinExistence type="inferred from homology"/>
<feature type="signal peptide" evidence="7">
    <location>
        <begin position="1"/>
        <end position="16"/>
    </location>
</feature>
<dbReference type="Pfam" id="PF00849">
    <property type="entry name" value="PseudoU_synth_2"/>
    <property type="match status" value="1"/>
</dbReference>
<dbReference type="InterPro" id="IPR020103">
    <property type="entry name" value="PsdUridine_synth_cat_dom_sf"/>
</dbReference>
<dbReference type="PANTHER" id="PTHR21600">
    <property type="entry name" value="MITOCHONDRIAL RNA PSEUDOURIDINE SYNTHASE"/>
    <property type="match status" value="1"/>
</dbReference>
<evidence type="ECO:0000313" key="9">
    <source>
        <dbReference type="EMBL" id="CAH0365456.1"/>
    </source>
</evidence>
<dbReference type="InterPro" id="IPR050188">
    <property type="entry name" value="RluA_PseudoU_synthase"/>
</dbReference>
<feature type="region of interest" description="Disordered" evidence="6">
    <location>
        <begin position="25"/>
        <end position="48"/>
    </location>
</feature>
<dbReference type="GO" id="GO:0009982">
    <property type="term" value="F:pseudouridine synthase activity"/>
    <property type="evidence" value="ECO:0007669"/>
    <property type="project" value="InterPro"/>
</dbReference>
<organism evidence="9 10">
    <name type="scientific">Pelagomonas calceolata</name>
    <dbReference type="NCBI Taxonomy" id="35677"/>
    <lineage>
        <taxon>Eukaryota</taxon>
        <taxon>Sar</taxon>
        <taxon>Stramenopiles</taxon>
        <taxon>Ochrophyta</taxon>
        <taxon>Pelagophyceae</taxon>
        <taxon>Pelagomonadales</taxon>
        <taxon>Pelagomonadaceae</taxon>
        <taxon>Pelagomonas</taxon>
    </lineage>
</organism>
<keyword evidence="4" id="KW-0694">RNA-binding</keyword>
<protein>
    <recommendedName>
        <fullName evidence="5">Pseudouridine synthase</fullName>
        <ecNumber evidence="5">5.4.99.-</ecNumber>
    </recommendedName>
</protein>